<proteinExistence type="predicted"/>
<evidence type="ECO:0000313" key="1">
    <source>
        <dbReference type="EMBL" id="CAH6720050.1"/>
    </source>
</evidence>
<sequence>MVKRIDRILLDQLSEPIDSDDQLLIINNLNTENNDDFKTYFKLVNYFNLSVITILMISLIFIKSKLSINLCVINNLMIFDNFNKKYLKQTLGEKSPYLIIFFIIIQFFFSYFWIINITVYYLYYLIFDTFNHNTNDVDRLKNLTYKFKSV</sequence>
<comment type="caution">
    <text evidence="1">The sequence shown here is derived from an EMBL/GenBank/DDBJ whole genome shotgun (WGS) entry which is preliminary data.</text>
</comment>
<name>A0ACA9Y6L5_9ASCO</name>
<dbReference type="Proteomes" id="UP001152531">
    <property type="component" value="Unassembled WGS sequence"/>
</dbReference>
<dbReference type="EMBL" id="CALSDN010000003">
    <property type="protein sequence ID" value="CAH6720050.1"/>
    <property type="molecule type" value="Genomic_DNA"/>
</dbReference>
<evidence type="ECO:0000313" key="2">
    <source>
        <dbReference type="Proteomes" id="UP001152531"/>
    </source>
</evidence>
<accession>A0ACA9Y6L5</accession>
<organism evidence="1 2">
    <name type="scientific">[Candida] jaroonii</name>
    <dbReference type="NCBI Taxonomy" id="467808"/>
    <lineage>
        <taxon>Eukaryota</taxon>
        <taxon>Fungi</taxon>
        <taxon>Dikarya</taxon>
        <taxon>Ascomycota</taxon>
        <taxon>Saccharomycotina</taxon>
        <taxon>Pichiomycetes</taxon>
        <taxon>Debaryomycetaceae</taxon>
        <taxon>Yamadazyma</taxon>
    </lineage>
</organism>
<keyword evidence="2" id="KW-1185">Reference proteome</keyword>
<gene>
    <name evidence="1" type="ORF">CLIB1444_03S03290</name>
</gene>
<reference evidence="1" key="1">
    <citation type="submission" date="2022-06" db="EMBL/GenBank/DDBJ databases">
        <authorList>
            <person name="Legras J.-L."/>
            <person name="Devillers H."/>
            <person name="Grondin C."/>
        </authorList>
    </citation>
    <scope>NUCLEOTIDE SEQUENCE</scope>
    <source>
        <strain evidence="1">CLIB 1444</strain>
    </source>
</reference>
<protein>
    <submittedName>
        <fullName evidence="1">Uncharacterized protein</fullName>
    </submittedName>
</protein>